<dbReference type="Pfam" id="PF01902">
    <property type="entry name" value="Diphthami_syn_2"/>
    <property type="match status" value="1"/>
</dbReference>
<protein>
    <submittedName>
        <fullName evidence="2">ATP-binding protein</fullName>
    </submittedName>
</protein>
<organism evidence="2 3">
    <name type="scientific">Pseudoxanthomonas taiwanensis</name>
    <dbReference type="NCBI Taxonomy" id="176598"/>
    <lineage>
        <taxon>Bacteria</taxon>
        <taxon>Pseudomonadati</taxon>
        <taxon>Pseudomonadota</taxon>
        <taxon>Gammaproteobacteria</taxon>
        <taxon>Lysobacterales</taxon>
        <taxon>Lysobacteraceae</taxon>
        <taxon>Pseudoxanthomonas</taxon>
    </lineage>
</organism>
<accession>A0A921NV19</accession>
<dbReference type="InterPro" id="IPR014729">
    <property type="entry name" value="Rossmann-like_a/b/a_fold"/>
</dbReference>
<dbReference type="RefSeq" id="WP_162123258.1">
    <property type="nucleotide sequence ID" value="NZ_PDWK01000003.1"/>
</dbReference>
<name>A0A921NV19_9GAMM</name>
<feature type="domain" description="Diphthamide synthase" evidence="1">
    <location>
        <begin position="7"/>
        <end position="205"/>
    </location>
</feature>
<keyword evidence="2" id="KW-0547">Nucleotide-binding</keyword>
<proteinExistence type="predicted"/>
<dbReference type="OrthoDB" id="3572539at2"/>
<comment type="caution">
    <text evidence="2">The sequence shown here is derived from an EMBL/GenBank/DDBJ whole genome shotgun (WGS) entry which is preliminary data.</text>
</comment>
<dbReference type="SUPFAM" id="SSF52402">
    <property type="entry name" value="Adenine nucleotide alpha hydrolases-like"/>
    <property type="match status" value="1"/>
</dbReference>
<keyword evidence="3" id="KW-1185">Reference proteome</keyword>
<dbReference type="InterPro" id="IPR002761">
    <property type="entry name" value="Diphthami_syn_dom"/>
</dbReference>
<dbReference type="GO" id="GO:0005524">
    <property type="term" value="F:ATP binding"/>
    <property type="evidence" value="ECO:0007669"/>
    <property type="project" value="UniProtKB-KW"/>
</dbReference>
<gene>
    <name evidence="2" type="ORF">CR938_01195</name>
</gene>
<dbReference type="Gene3D" id="3.40.50.620">
    <property type="entry name" value="HUPs"/>
    <property type="match status" value="1"/>
</dbReference>
<dbReference type="Gene3D" id="3.90.1490.10">
    <property type="entry name" value="putative n-type atp pyrophosphatase, domain 2"/>
    <property type="match status" value="1"/>
</dbReference>
<dbReference type="Proteomes" id="UP000717981">
    <property type="component" value="Unassembled WGS sequence"/>
</dbReference>
<dbReference type="AlphaFoldDB" id="A0A921NV19"/>
<sequence>MARPVLLAWSGGKDAAWALHVLRRRGDVAVVGLLSTVTAEHGRASLQGVRREVLQAQAAAAGLPLLEVAIPAACDNATYATVMADALARAAVRWPGLRTAAFGDLLLEDIRQWRAQQLARAGWELLTPLFGQDTAALARRMQAEGLRAELCCVDTMQLDAGFAGRPFDAALLDALPAAVDPCGENGEFHTCVWAGPMFSAPLSLERGETVLCDGRFLFTDYRLATAAGSGHGG</sequence>
<evidence type="ECO:0000259" key="1">
    <source>
        <dbReference type="Pfam" id="PF01902"/>
    </source>
</evidence>
<keyword evidence="2" id="KW-0067">ATP-binding</keyword>
<evidence type="ECO:0000313" key="3">
    <source>
        <dbReference type="Proteomes" id="UP000717981"/>
    </source>
</evidence>
<reference evidence="2" key="1">
    <citation type="submission" date="2017-10" db="EMBL/GenBank/DDBJ databases">
        <title>Whole genome sequencing of members of genus Pseudoxanthomonas.</title>
        <authorList>
            <person name="Kumar S."/>
            <person name="Bansal K."/>
            <person name="Kaur A."/>
            <person name="Patil P."/>
            <person name="Sharma S."/>
            <person name="Patil P.B."/>
        </authorList>
    </citation>
    <scope>NUCLEOTIDE SEQUENCE</scope>
    <source>
        <strain evidence="2">DSM 22914</strain>
    </source>
</reference>
<evidence type="ECO:0000313" key="2">
    <source>
        <dbReference type="EMBL" id="KAF1690677.1"/>
    </source>
</evidence>
<dbReference type="EMBL" id="PDWK01000003">
    <property type="protein sequence ID" value="KAF1690677.1"/>
    <property type="molecule type" value="Genomic_DNA"/>
</dbReference>